<dbReference type="Gene3D" id="3.40.50.720">
    <property type="entry name" value="NAD(P)-binding Rossmann-like Domain"/>
    <property type="match status" value="1"/>
</dbReference>
<dbReference type="Pfam" id="PF00107">
    <property type="entry name" value="ADH_zinc_N"/>
    <property type="match status" value="1"/>
</dbReference>
<keyword evidence="3" id="KW-1185">Reference proteome</keyword>
<dbReference type="InterPro" id="IPR013149">
    <property type="entry name" value="ADH-like_C"/>
</dbReference>
<dbReference type="Pfam" id="PF08240">
    <property type="entry name" value="ADH_N"/>
    <property type="match status" value="1"/>
</dbReference>
<dbReference type="GeneID" id="54352474"/>
<dbReference type="OrthoDB" id="10257049at2759"/>
<evidence type="ECO:0000313" key="3">
    <source>
        <dbReference type="Proteomes" id="UP000800082"/>
    </source>
</evidence>
<dbReference type="SMART" id="SM00829">
    <property type="entry name" value="PKS_ER"/>
    <property type="match status" value="1"/>
</dbReference>
<organism evidence="2 3">
    <name type="scientific">Didymella exigua CBS 183.55</name>
    <dbReference type="NCBI Taxonomy" id="1150837"/>
    <lineage>
        <taxon>Eukaryota</taxon>
        <taxon>Fungi</taxon>
        <taxon>Dikarya</taxon>
        <taxon>Ascomycota</taxon>
        <taxon>Pezizomycotina</taxon>
        <taxon>Dothideomycetes</taxon>
        <taxon>Pleosporomycetidae</taxon>
        <taxon>Pleosporales</taxon>
        <taxon>Pleosporineae</taxon>
        <taxon>Didymellaceae</taxon>
        <taxon>Didymella</taxon>
    </lineage>
</organism>
<name>A0A6A5S045_9PLEO</name>
<dbReference type="InterPro" id="IPR013154">
    <property type="entry name" value="ADH-like_N"/>
</dbReference>
<dbReference type="InterPro" id="IPR051397">
    <property type="entry name" value="Zn-ADH-like_protein"/>
</dbReference>
<dbReference type="InterPro" id="IPR036291">
    <property type="entry name" value="NAD(P)-bd_dom_sf"/>
</dbReference>
<gene>
    <name evidence="2" type="ORF">M421DRAFT_50197</name>
</gene>
<dbReference type="SUPFAM" id="SSF51735">
    <property type="entry name" value="NAD(P)-binding Rossmann-fold domains"/>
    <property type="match status" value="1"/>
</dbReference>
<dbReference type="GO" id="GO:0008270">
    <property type="term" value="F:zinc ion binding"/>
    <property type="evidence" value="ECO:0007669"/>
    <property type="project" value="InterPro"/>
</dbReference>
<dbReference type="Proteomes" id="UP000800082">
    <property type="component" value="Unassembled WGS sequence"/>
</dbReference>
<dbReference type="PANTHER" id="PTHR43677:SF4">
    <property type="entry name" value="QUINONE OXIDOREDUCTASE-LIKE PROTEIN 2"/>
    <property type="match status" value="1"/>
</dbReference>
<dbReference type="InterPro" id="IPR020843">
    <property type="entry name" value="ER"/>
</dbReference>
<evidence type="ECO:0000313" key="2">
    <source>
        <dbReference type="EMBL" id="KAF1934051.1"/>
    </source>
</evidence>
<dbReference type="PROSITE" id="PS01162">
    <property type="entry name" value="QOR_ZETA_CRYSTAL"/>
    <property type="match status" value="1"/>
</dbReference>
<reference evidence="2" key="1">
    <citation type="journal article" date="2020" name="Stud. Mycol.">
        <title>101 Dothideomycetes genomes: a test case for predicting lifestyles and emergence of pathogens.</title>
        <authorList>
            <person name="Haridas S."/>
            <person name="Albert R."/>
            <person name="Binder M."/>
            <person name="Bloem J."/>
            <person name="Labutti K."/>
            <person name="Salamov A."/>
            <person name="Andreopoulos B."/>
            <person name="Baker S."/>
            <person name="Barry K."/>
            <person name="Bills G."/>
            <person name="Bluhm B."/>
            <person name="Cannon C."/>
            <person name="Castanera R."/>
            <person name="Culley D."/>
            <person name="Daum C."/>
            <person name="Ezra D."/>
            <person name="Gonzalez J."/>
            <person name="Henrissat B."/>
            <person name="Kuo A."/>
            <person name="Liang C."/>
            <person name="Lipzen A."/>
            <person name="Lutzoni F."/>
            <person name="Magnuson J."/>
            <person name="Mondo S."/>
            <person name="Nolan M."/>
            <person name="Ohm R."/>
            <person name="Pangilinan J."/>
            <person name="Park H.-J."/>
            <person name="Ramirez L."/>
            <person name="Alfaro M."/>
            <person name="Sun H."/>
            <person name="Tritt A."/>
            <person name="Yoshinaga Y."/>
            <person name="Zwiers L.-H."/>
            <person name="Turgeon B."/>
            <person name="Goodwin S."/>
            <person name="Spatafora J."/>
            <person name="Crous P."/>
            <person name="Grigoriev I."/>
        </authorList>
    </citation>
    <scope>NUCLEOTIDE SEQUENCE</scope>
    <source>
        <strain evidence="2">CBS 183.55</strain>
    </source>
</reference>
<dbReference type="SUPFAM" id="SSF50129">
    <property type="entry name" value="GroES-like"/>
    <property type="match status" value="1"/>
</dbReference>
<sequence>MKAIQIDKFVTDLGSVTPKDVPSPKPHSQKALYIKITHAAVTHVDLLYAQGLHQNNKRHVQPPFVLGTEFSGIVISASPSSSFKPGKRVFGGGLGSFAEEICVDEASVRYVPQQWNNAEACAVGASGAVSYGALVDVANVKRGEVVLVLGASGGLGVMAVQIAKALGAKVIAVVGDAEKADVVRRIGADAVVDYHDDKWEDKVRDLTPENQGVEVVYDSIGAVESGIKCLKYRGRVVVVGFAARGGKMENVRANRILLKSAMVHGYRFGEDGRHDPQRTNNVWDGFMKLVDSGKIQPVIYKEEYRGVEAVPQALKDAENHKSWGRAVLRIDDNAENELQRQKSRL</sequence>
<dbReference type="AlphaFoldDB" id="A0A6A5S045"/>
<dbReference type="InterPro" id="IPR002364">
    <property type="entry name" value="Quin_OxRdtase/zeta-crystal_CS"/>
</dbReference>
<evidence type="ECO:0000259" key="1">
    <source>
        <dbReference type="SMART" id="SM00829"/>
    </source>
</evidence>
<dbReference type="PANTHER" id="PTHR43677">
    <property type="entry name" value="SHORT-CHAIN DEHYDROGENASE/REDUCTASE"/>
    <property type="match status" value="1"/>
</dbReference>
<dbReference type="RefSeq" id="XP_033454299.1">
    <property type="nucleotide sequence ID" value="XM_033594806.1"/>
</dbReference>
<protein>
    <submittedName>
        <fullName evidence="2">Zeta-crystallin</fullName>
    </submittedName>
</protein>
<dbReference type="InterPro" id="IPR011032">
    <property type="entry name" value="GroES-like_sf"/>
</dbReference>
<dbReference type="GO" id="GO:0005739">
    <property type="term" value="C:mitochondrion"/>
    <property type="evidence" value="ECO:0007669"/>
    <property type="project" value="TreeGrafter"/>
</dbReference>
<dbReference type="Gene3D" id="3.90.180.10">
    <property type="entry name" value="Medium-chain alcohol dehydrogenases, catalytic domain"/>
    <property type="match status" value="1"/>
</dbReference>
<proteinExistence type="predicted"/>
<accession>A0A6A5S045</accession>
<dbReference type="GO" id="GO:0016491">
    <property type="term" value="F:oxidoreductase activity"/>
    <property type="evidence" value="ECO:0007669"/>
    <property type="project" value="InterPro"/>
</dbReference>
<dbReference type="EMBL" id="ML978956">
    <property type="protein sequence ID" value="KAF1934051.1"/>
    <property type="molecule type" value="Genomic_DNA"/>
</dbReference>
<feature type="domain" description="Enoyl reductase (ER)" evidence="1">
    <location>
        <begin position="11"/>
        <end position="328"/>
    </location>
</feature>
<dbReference type="CDD" id="cd08241">
    <property type="entry name" value="QOR1"/>
    <property type="match status" value="1"/>
</dbReference>